<evidence type="ECO:0000259" key="6">
    <source>
        <dbReference type="PROSITE" id="PS50178"/>
    </source>
</evidence>
<dbReference type="SUPFAM" id="SSF57903">
    <property type="entry name" value="FYVE/PHD zinc finger"/>
    <property type="match status" value="1"/>
</dbReference>
<dbReference type="InParanoid" id="A0A6J2Y9B3"/>
<dbReference type="InterPro" id="IPR013087">
    <property type="entry name" value="Znf_C2H2_type"/>
</dbReference>
<dbReference type="PROSITE" id="PS50157">
    <property type="entry name" value="ZINC_FINGER_C2H2_2"/>
    <property type="match status" value="1"/>
</dbReference>
<dbReference type="InterPro" id="IPR036531">
    <property type="entry name" value="Rbsn_Rab-bd_sf"/>
</dbReference>
<evidence type="ECO:0000256" key="2">
    <source>
        <dbReference type="ARBA" id="ARBA00022771"/>
    </source>
</evidence>
<dbReference type="GO" id="GO:0008270">
    <property type="term" value="F:zinc ion binding"/>
    <property type="evidence" value="ECO:0007669"/>
    <property type="project" value="UniProtKB-KW"/>
</dbReference>
<keyword evidence="7" id="KW-1185">Reference proteome</keyword>
<dbReference type="InterPro" id="IPR000306">
    <property type="entry name" value="Znf_FYVE"/>
</dbReference>
<dbReference type="CDD" id="cd15716">
    <property type="entry name" value="FYVE_RBNS5"/>
    <property type="match status" value="1"/>
</dbReference>
<dbReference type="InterPro" id="IPR017455">
    <property type="entry name" value="Znf_FYVE-rel"/>
</dbReference>
<dbReference type="Gene3D" id="4.10.860.20">
    <property type="entry name" value="Rabenosyn, Rab binding domain"/>
    <property type="match status" value="1"/>
</dbReference>
<dbReference type="PROSITE" id="PS00028">
    <property type="entry name" value="ZINC_FINGER_C2H2_1"/>
    <property type="match status" value="1"/>
</dbReference>
<sequence>MAESNDIQEGFLCPICLKDMRSPNNLITHFQDLHSEEQDILKSIKGIYGKAKKKIFKLDDQELQDFKELNLNQHQPEYKEPLDPGPTRTHTDYFKTVRRERLDHRTAETNKLIIRLDKLLRTFGSDRKQQEQELVQWLDGSTVTRCPSCAASFNIARRQHHCRLCGSIMCNNCSYFLPYDIAQTIVAPVNTVSDREHSGKDTDSLRICHHCLDMLESRRRVQINQMKKPTIWHLYSLLQSNKKQIQNSVELYTKMYDSLISGKTTFLLQDVQSLRLSIAEKAQVIETLGKKIASESVDPESPKAALVQANIWKSTSNYIRDFLLTLPVPPTVEELEEIRKRWSRLSDEDFQVDPSTVQKVTVTTGWSPASIANEVKDEEDNPLIQQIKIVQSYIAQARQAHRYEEVASLEQNLKMLKENYRKQRLVAQNR</sequence>
<accession>A0A6J2Y9B3</accession>
<evidence type="ECO:0000256" key="4">
    <source>
        <dbReference type="PROSITE-ProRule" id="PRU00042"/>
    </source>
</evidence>
<evidence type="ECO:0000256" key="1">
    <source>
        <dbReference type="ARBA" id="ARBA00022723"/>
    </source>
</evidence>
<evidence type="ECO:0000259" key="5">
    <source>
        <dbReference type="PROSITE" id="PS50157"/>
    </source>
</evidence>
<feature type="domain" description="C2H2-type" evidence="5">
    <location>
        <begin position="11"/>
        <end position="39"/>
    </location>
</feature>
<evidence type="ECO:0000256" key="3">
    <source>
        <dbReference type="ARBA" id="ARBA00022833"/>
    </source>
</evidence>
<protein>
    <submittedName>
        <fullName evidence="8">Rabenosyn-5</fullName>
    </submittedName>
</protein>
<keyword evidence="1" id="KW-0479">Metal-binding</keyword>
<evidence type="ECO:0000313" key="7">
    <source>
        <dbReference type="Proteomes" id="UP000504635"/>
    </source>
</evidence>
<dbReference type="SMART" id="SM00064">
    <property type="entry name" value="FYVE"/>
    <property type="match status" value="1"/>
</dbReference>
<dbReference type="PANTHER" id="PTHR13510">
    <property type="entry name" value="FYVE-FINGER-CONTAINING RAB5 EFFECTOR PROTEIN RABENOSYN-5-RELATED"/>
    <property type="match status" value="1"/>
</dbReference>
<dbReference type="Gene3D" id="3.30.40.10">
    <property type="entry name" value="Zinc/RING finger domain, C3HC4 (zinc finger)"/>
    <property type="match status" value="1"/>
</dbReference>
<dbReference type="Proteomes" id="UP000504635">
    <property type="component" value="Unplaced"/>
</dbReference>
<dbReference type="PROSITE" id="PS50178">
    <property type="entry name" value="ZF_FYVE"/>
    <property type="match status" value="1"/>
</dbReference>
<gene>
    <name evidence="8" type="primary">LOC115884940</name>
</gene>
<dbReference type="AlphaFoldDB" id="A0A6J2Y9B3"/>
<keyword evidence="2 4" id="KW-0863">Zinc-finger</keyword>
<dbReference type="InterPro" id="IPR013083">
    <property type="entry name" value="Znf_RING/FYVE/PHD"/>
</dbReference>
<proteinExistence type="predicted"/>
<evidence type="ECO:0000313" key="8">
    <source>
        <dbReference type="RefSeq" id="XP_030759520.1"/>
    </source>
</evidence>
<dbReference type="FunCoup" id="A0A6J2Y9B3">
    <property type="interactions" value="1838"/>
</dbReference>
<organism evidence="7 8">
    <name type="scientific">Sitophilus oryzae</name>
    <name type="common">Rice weevil</name>
    <name type="synonym">Curculio oryzae</name>
    <dbReference type="NCBI Taxonomy" id="7048"/>
    <lineage>
        <taxon>Eukaryota</taxon>
        <taxon>Metazoa</taxon>
        <taxon>Ecdysozoa</taxon>
        <taxon>Arthropoda</taxon>
        <taxon>Hexapoda</taxon>
        <taxon>Insecta</taxon>
        <taxon>Pterygota</taxon>
        <taxon>Neoptera</taxon>
        <taxon>Endopterygota</taxon>
        <taxon>Coleoptera</taxon>
        <taxon>Polyphaga</taxon>
        <taxon>Cucujiformia</taxon>
        <taxon>Curculionidae</taxon>
        <taxon>Dryophthorinae</taxon>
        <taxon>Sitophilus</taxon>
    </lineage>
</organism>
<reference evidence="8" key="1">
    <citation type="submission" date="2025-08" db="UniProtKB">
        <authorList>
            <consortium name="RefSeq"/>
        </authorList>
    </citation>
    <scope>IDENTIFICATION</scope>
    <source>
        <tissue evidence="8">Gonads</tissue>
    </source>
</reference>
<dbReference type="InterPro" id="IPR021565">
    <property type="entry name" value="Rbsn_Rab-bd"/>
</dbReference>
<feature type="domain" description="FYVE-type" evidence="6">
    <location>
        <begin position="140"/>
        <end position="216"/>
    </location>
</feature>
<dbReference type="RefSeq" id="XP_030759520.1">
    <property type="nucleotide sequence ID" value="XM_030903660.1"/>
</dbReference>
<name>A0A6J2Y9B3_SITOR</name>
<dbReference type="PANTHER" id="PTHR13510:SF44">
    <property type="entry name" value="RABENOSYN-5"/>
    <property type="match status" value="1"/>
</dbReference>
<dbReference type="GeneID" id="115884940"/>
<dbReference type="Pfam" id="PF01363">
    <property type="entry name" value="FYVE"/>
    <property type="match status" value="1"/>
</dbReference>
<dbReference type="KEGG" id="soy:115884940"/>
<dbReference type="OrthoDB" id="166134at2759"/>
<dbReference type="SUPFAM" id="SSF140125">
    <property type="entry name" value="Rabenosyn-5 Rab-binding domain-like"/>
    <property type="match status" value="1"/>
</dbReference>
<dbReference type="Pfam" id="PF11464">
    <property type="entry name" value="Rbsn"/>
    <property type="match status" value="1"/>
</dbReference>
<keyword evidence="3" id="KW-0862">Zinc</keyword>
<dbReference type="InterPro" id="IPR052727">
    <property type="entry name" value="Rab4/Rab5_effector"/>
</dbReference>
<dbReference type="InterPro" id="IPR011011">
    <property type="entry name" value="Znf_FYVE_PHD"/>
</dbReference>